<dbReference type="PANTHER" id="PTHR10224:SF12">
    <property type="entry name" value="GLYOXALASE ELBB"/>
    <property type="match status" value="1"/>
</dbReference>
<dbReference type="EMBL" id="CP001634">
    <property type="protein sequence ID" value="ACR79539.1"/>
    <property type="molecule type" value="Genomic_DNA"/>
</dbReference>
<dbReference type="OrthoDB" id="9800516at2"/>
<dbReference type="Pfam" id="PF01965">
    <property type="entry name" value="DJ-1_PfpI"/>
    <property type="match status" value="1"/>
</dbReference>
<evidence type="ECO:0000259" key="1">
    <source>
        <dbReference type="Pfam" id="PF01965"/>
    </source>
</evidence>
<reference evidence="2 3" key="1">
    <citation type="submission" date="2009-06" db="EMBL/GenBank/DDBJ databases">
        <title>Complete sequence of Thermotogales bacterium TBF 19.5.1.</title>
        <authorList>
            <consortium name="US DOE Joint Genome Institute"/>
            <person name="Lucas S."/>
            <person name="Copeland A."/>
            <person name="Lapidus A."/>
            <person name="Glavina del Rio T."/>
            <person name="Tice H."/>
            <person name="Bruce D."/>
            <person name="Goodwin L."/>
            <person name="Pitluck S."/>
            <person name="Chertkov O."/>
            <person name="Brettin T."/>
            <person name="Detter J.C."/>
            <person name="Han C."/>
            <person name="Schmutz J."/>
            <person name="Larimer F."/>
            <person name="Land M."/>
            <person name="Hauser L."/>
            <person name="Kyrpides N."/>
            <person name="Ovchinnikova G."/>
            <person name="Noll K."/>
        </authorList>
    </citation>
    <scope>NUCLEOTIDE SEQUENCE [LARGE SCALE GENOMIC DNA]</scope>
    <source>
        <strain evidence="3">ATCC BAA-1733 / DSM 21960 / TBF 19.5.1</strain>
    </source>
</reference>
<dbReference type="KEGG" id="kol:Kole_0829"/>
<dbReference type="RefSeq" id="WP_015868201.1">
    <property type="nucleotide sequence ID" value="NC_012785.1"/>
</dbReference>
<name>C5CG98_KOSOT</name>
<evidence type="ECO:0000313" key="2">
    <source>
        <dbReference type="EMBL" id="ACR79539.1"/>
    </source>
</evidence>
<dbReference type="InterPro" id="IPR002818">
    <property type="entry name" value="DJ-1/PfpI"/>
</dbReference>
<protein>
    <submittedName>
        <fullName evidence="2">ThiJ/PfpI domain protein</fullName>
    </submittedName>
</protein>
<evidence type="ECO:0000313" key="3">
    <source>
        <dbReference type="Proteomes" id="UP000002382"/>
    </source>
</evidence>
<gene>
    <name evidence="2" type="ordered locus">Kole_0829</name>
</gene>
<sequence length="206" mass="22569">MKAGILLSGCGLGDGTQIEEVMLTYLSLDKYGIDYITFAPNEMQHDVIDHYTEKPQNEKRNILIESARIGRGKICDIREVSCKDIDAIIIPGGLGVFKNLSTFIVDKKSFTVNKNVDDLLKAMYLSKKSIAGICGAVILIAKSLSQHVSDLKVATANDAYGELLSELNVNAVNCSAKECVIDRKKQSSNYPRISGIQKNGRNYGGY</sequence>
<organism evidence="2 3">
    <name type="scientific">Kosmotoga olearia (strain ATCC BAA-1733 / DSM 21960 / TBF 19.5.1)</name>
    <dbReference type="NCBI Taxonomy" id="521045"/>
    <lineage>
        <taxon>Bacteria</taxon>
        <taxon>Thermotogati</taxon>
        <taxon>Thermotogota</taxon>
        <taxon>Thermotogae</taxon>
        <taxon>Kosmotogales</taxon>
        <taxon>Kosmotogaceae</taxon>
        <taxon>Kosmotoga</taxon>
    </lineage>
</organism>
<dbReference type="AlphaFoldDB" id="C5CG98"/>
<dbReference type="InterPro" id="IPR029062">
    <property type="entry name" value="Class_I_gatase-like"/>
</dbReference>
<dbReference type="STRING" id="521045.Kole_0829"/>
<dbReference type="HOGENOM" id="CLU_072952_1_0_0"/>
<proteinExistence type="predicted"/>
<dbReference type="SUPFAM" id="SSF52317">
    <property type="entry name" value="Class I glutamine amidotransferase-like"/>
    <property type="match status" value="1"/>
</dbReference>
<dbReference type="eggNOG" id="COG3155">
    <property type="taxonomic scope" value="Bacteria"/>
</dbReference>
<dbReference type="Gene3D" id="3.40.50.880">
    <property type="match status" value="1"/>
</dbReference>
<feature type="domain" description="DJ-1/PfpI" evidence="1">
    <location>
        <begin position="77"/>
        <end position="191"/>
    </location>
</feature>
<accession>C5CG98</accession>
<keyword evidence="3" id="KW-1185">Reference proteome</keyword>
<reference evidence="2 3" key="2">
    <citation type="journal article" date="2011" name="J. Bacteriol.">
        <title>Genome Sequence of Kosmotoga olearia Strain TBF 19.5.1, a Thermophilic Bacterium with a Wide Growth Temperature Range, Isolated from the Troll B Oil Platform in the North Sea.</title>
        <authorList>
            <person name="Swithers K.S."/>
            <person name="Dipippo J.L."/>
            <person name="Bruce D.C."/>
            <person name="Detter C."/>
            <person name="Tapia R."/>
            <person name="Han S."/>
            <person name="Goodwin L.A."/>
            <person name="Han J."/>
            <person name="Woyke T."/>
            <person name="Pitluck S."/>
            <person name="Pennacchio L."/>
            <person name="Nolan M."/>
            <person name="Mikhailova N."/>
            <person name="Land M.L."/>
            <person name="Nesbo C.L."/>
            <person name="Gogarten J.P."/>
            <person name="Noll K.M."/>
        </authorList>
    </citation>
    <scope>NUCLEOTIDE SEQUENCE [LARGE SCALE GENOMIC DNA]</scope>
    <source>
        <strain evidence="3">ATCC BAA-1733 / DSM 21960 / TBF 19.5.1</strain>
    </source>
</reference>
<dbReference type="PANTHER" id="PTHR10224">
    <property type="entry name" value="ES1 PROTEIN HOMOLOG, MITOCHONDRIAL"/>
    <property type="match status" value="1"/>
</dbReference>
<dbReference type="NCBIfam" id="NF008747">
    <property type="entry name" value="PRK11780.1"/>
    <property type="match status" value="1"/>
</dbReference>
<dbReference type="Proteomes" id="UP000002382">
    <property type="component" value="Chromosome"/>
</dbReference>